<dbReference type="STRING" id="1776.BHQ18_22315"/>
<dbReference type="InterPro" id="IPR009057">
    <property type="entry name" value="Homeodomain-like_sf"/>
</dbReference>
<reference evidence="5" key="1">
    <citation type="submission" date="2016-09" db="EMBL/GenBank/DDBJ databases">
        <authorList>
            <person name="Greninger A.L."/>
            <person name="Jerome K.R."/>
            <person name="Mcnair B."/>
            <person name="Wallis C."/>
            <person name="Fang F."/>
        </authorList>
    </citation>
    <scope>NUCLEOTIDE SEQUENCE [LARGE SCALE GENOMIC DNA]</scope>
    <source>
        <strain evidence="5">M6</strain>
    </source>
</reference>
<dbReference type="PANTHER" id="PTHR30055:SF243">
    <property type="entry name" value="HTH-TYPE TRANSCRIPTIONAL REGULATOR RV1816"/>
    <property type="match status" value="1"/>
</dbReference>
<dbReference type="Gene3D" id="1.10.357.10">
    <property type="entry name" value="Tetracycline Repressor, domain 2"/>
    <property type="match status" value="1"/>
</dbReference>
<dbReference type="RefSeq" id="WP_069415834.1">
    <property type="nucleotide sequence ID" value="NZ_JACKUL010000009.1"/>
</dbReference>
<evidence type="ECO:0000256" key="1">
    <source>
        <dbReference type="ARBA" id="ARBA00023125"/>
    </source>
</evidence>
<dbReference type="PRINTS" id="PR00455">
    <property type="entry name" value="HTHTETR"/>
</dbReference>
<dbReference type="GO" id="GO:0000976">
    <property type="term" value="F:transcription cis-regulatory region binding"/>
    <property type="evidence" value="ECO:0007669"/>
    <property type="project" value="TreeGrafter"/>
</dbReference>
<comment type="caution">
    <text evidence="4">The sequence shown here is derived from an EMBL/GenBank/DDBJ whole genome shotgun (WGS) entry which is preliminary data.</text>
</comment>
<dbReference type="PANTHER" id="PTHR30055">
    <property type="entry name" value="HTH-TYPE TRANSCRIPTIONAL REGULATOR RUTR"/>
    <property type="match status" value="1"/>
</dbReference>
<dbReference type="Proteomes" id="UP000094053">
    <property type="component" value="Unassembled WGS sequence"/>
</dbReference>
<organism evidence="4 5">
    <name type="scientific">Mycolicibacterium flavescens</name>
    <name type="common">Mycobacterium flavescens</name>
    <dbReference type="NCBI Taxonomy" id="1776"/>
    <lineage>
        <taxon>Bacteria</taxon>
        <taxon>Bacillati</taxon>
        <taxon>Actinomycetota</taxon>
        <taxon>Actinomycetes</taxon>
        <taxon>Mycobacteriales</taxon>
        <taxon>Mycobacteriaceae</taxon>
        <taxon>Mycolicibacterium</taxon>
    </lineage>
</organism>
<accession>A0A1E3RD35</accession>
<dbReference type="SUPFAM" id="SSF46689">
    <property type="entry name" value="Homeodomain-like"/>
    <property type="match status" value="1"/>
</dbReference>
<dbReference type="Pfam" id="PF00440">
    <property type="entry name" value="TetR_N"/>
    <property type="match status" value="1"/>
</dbReference>
<dbReference type="OrthoDB" id="6077212at2"/>
<dbReference type="InterPro" id="IPR050109">
    <property type="entry name" value="HTH-type_TetR-like_transc_reg"/>
</dbReference>
<feature type="DNA-binding region" description="H-T-H motif" evidence="2">
    <location>
        <begin position="34"/>
        <end position="53"/>
    </location>
</feature>
<protein>
    <submittedName>
        <fullName evidence="4">TetR family transcriptional regulator</fullName>
    </submittedName>
</protein>
<dbReference type="InterPro" id="IPR001647">
    <property type="entry name" value="HTH_TetR"/>
</dbReference>
<dbReference type="AlphaFoldDB" id="A0A1E3RD35"/>
<keyword evidence="5" id="KW-1185">Reference proteome</keyword>
<name>A0A1E3RD35_MYCFV</name>
<dbReference type="EMBL" id="MIHA01000019">
    <property type="protein sequence ID" value="ODQ87795.1"/>
    <property type="molecule type" value="Genomic_DNA"/>
</dbReference>
<evidence type="ECO:0000256" key="2">
    <source>
        <dbReference type="PROSITE-ProRule" id="PRU00335"/>
    </source>
</evidence>
<evidence type="ECO:0000313" key="4">
    <source>
        <dbReference type="EMBL" id="ODQ87795.1"/>
    </source>
</evidence>
<proteinExistence type="predicted"/>
<evidence type="ECO:0000259" key="3">
    <source>
        <dbReference type="PROSITE" id="PS50977"/>
    </source>
</evidence>
<dbReference type="PROSITE" id="PS50977">
    <property type="entry name" value="HTH_TETR_2"/>
    <property type="match status" value="1"/>
</dbReference>
<keyword evidence="1 2" id="KW-0238">DNA-binding</keyword>
<dbReference type="GO" id="GO:0003700">
    <property type="term" value="F:DNA-binding transcription factor activity"/>
    <property type="evidence" value="ECO:0007669"/>
    <property type="project" value="TreeGrafter"/>
</dbReference>
<feature type="domain" description="HTH tetR-type" evidence="3">
    <location>
        <begin position="11"/>
        <end position="71"/>
    </location>
</feature>
<sequence length="195" mass="21249">MRRLRNNDSRTEQEAAILKAAAEEVSLVGVGRASMDVIARQAGVSRSTLYRRFPSRDALITELGRQTFDFAMARLQTVGIESGAKEAAVAAFCEGLRLLTSEPVMRRFLRLDGDLSAMAGMYDEAEEFLQSASAGMARALRAAGATMPDADLLAVCELHIRLATSMAQVRTSVLDVRDDDAVRAYAQTHLAPLVW</sequence>
<gene>
    <name evidence="4" type="ORF">BHQ18_22315</name>
</gene>
<evidence type="ECO:0000313" key="5">
    <source>
        <dbReference type="Proteomes" id="UP000094053"/>
    </source>
</evidence>